<dbReference type="Pfam" id="PF00498">
    <property type="entry name" value="FHA"/>
    <property type="match status" value="1"/>
</dbReference>
<organism evidence="5">
    <name type="scientific">Arabidopsis lyrata subsp. lyrata</name>
    <name type="common">Lyre-leaved rock-cress</name>
    <dbReference type="NCBI Taxonomy" id="81972"/>
    <lineage>
        <taxon>Eukaryota</taxon>
        <taxon>Viridiplantae</taxon>
        <taxon>Streptophyta</taxon>
        <taxon>Embryophyta</taxon>
        <taxon>Tracheophyta</taxon>
        <taxon>Spermatophyta</taxon>
        <taxon>Magnoliopsida</taxon>
        <taxon>eudicotyledons</taxon>
        <taxon>Gunneridae</taxon>
        <taxon>Pentapetalae</taxon>
        <taxon>rosids</taxon>
        <taxon>malvids</taxon>
        <taxon>Brassicales</taxon>
        <taxon>Brassicaceae</taxon>
        <taxon>Camelineae</taxon>
        <taxon>Arabidopsis</taxon>
    </lineage>
</organism>
<dbReference type="SUPFAM" id="SSF49879">
    <property type="entry name" value="SMAD/FHA domain"/>
    <property type="match status" value="1"/>
</dbReference>
<reference evidence="5" key="1">
    <citation type="journal article" date="2011" name="Nat. Genet.">
        <title>The Arabidopsis lyrata genome sequence and the basis of rapid genome size change.</title>
        <authorList>
            <person name="Hu T.T."/>
            <person name="Pattyn P."/>
            <person name="Bakker E.G."/>
            <person name="Cao J."/>
            <person name="Cheng J.-F."/>
            <person name="Clark R.M."/>
            <person name="Fahlgren N."/>
            <person name="Fawcett J.A."/>
            <person name="Grimwood J."/>
            <person name="Gundlach H."/>
            <person name="Haberer G."/>
            <person name="Hollister J.D."/>
            <person name="Ossowski S."/>
            <person name="Ottilar R.P."/>
            <person name="Salamov A.A."/>
            <person name="Schneeberger K."/>
            <person name="Spannagl M."/>
            <person name="Wang X."/>
            <person name="Yang L."/>
            <person name="Nasrallah M.E."/>
            <person name="Bergelson J."/>
            <person name="Carrington J.C."/>
            <person name="Gaut B.S."/>
            <person name="Schmutz J."/>
            <person name="Mayer K.F.X."/>
            <person name="Van de Peer Y."/>
            <person name="Grigoriev I.V."/>
            <person name="Nordborg M."/>
            <person name="Weigel D."/>
            <person name="Guo Y.-L."/>
        </authorList>
    </citation>
    <scope>NUCLEOTIDE SEQUENCE [LARGE SCALE GENOMIC DNA]</scope>
    <source>
        <strain evidence="5">cv. MN47</strain>
    </source>
</reference>
<proteinExistence type="predicted"/>
<feature type="region of interest" description="Disordered" evidence="2">
    <location>
        <begin position="656"/>
        <end position="695"/>
    </location>
</feature>
<accession>D7LCJ5</accession>
<feature type="domain" description="FHA" evidence="3">
    <location>
        <begin position="97"/>
        <end position="154"/>
    </location>
</feature>
<feature type="compositionally biased region" description="Basic and acidic residues" evidence="2">
    <location>
        <begin position="772"/>
        <end position="781"/>
    </location>
</feature>
<dbReference type="Gramene" id="fgenesh2_kg.4__2743__AT2G45460.1">
    <property type="protein sequence ID" value="fgenesh2_kg.4__2743__AT2G45460.1"/>
    <property type="gene ID" value="fgenesh2_kg.4__2743__AT2G45460.1"/>
</dbReference>
<evidence type="ECO:0000259" key="3">
    <source>
        <dbReference type="PROSITE" id="PS50006"/>
    </source>
</evidence>
<name>D7LCJ5_ARALL</name>
<feature type="coiled-coil region" evidence="1">
    <location>
        <begin position="292"/>
        <end position="489"/>
    </location>
</feature>
<dbReference type="PANTHER" id="PTHR47458">
    <property type="entry name" value="SMAD/FHA DOMAIN-CONTAINING PROTEIN"/>
    <property type="match status" value="1"/>
</dbReference>
<dbReference type="Proteomes" id="UP000008694">
    <property type="component" value="Unassembled WGS sequence"/>
</dbReference>
<evidence type="ECO:0000256" key="2">
    <source>
        <dbReference type="SAM" id="MobiDB-lite"/>
    </source>
</evidence>
<dbReference type="InterPro" id="IPR000253">
    <property type="entry name" value="FHA_dom"/>
</dbReference>
<dbReference type="AlphaFoldDB" id="D7LCJ5"/>
<feature type="compositionally biased region" description="Basic and acidic residues" evidence="2">
    <location>
        <begin position="818"/>
        <end position="829"/>
    </location>
</feature>
<evidence type="ECO:0000256" key="1">
    <source>
        <dbReference type="SAM" id="Coils"/>
    </source>
</evidence>
<evidence type="ECO:0000313" key="5">
    <source>
        <dbReference type="Proteomes" id="UP000008694"/>
    </source>
</evidence>
<sequence>MASTAAEQDERKVASVASNASQDIKTAAAASRINSQNGTSPSPSLNSKDFIVSSAANIASQPLQNYDSNVWGVLTAISSNARKRRQGINILLTSDEHCLGRLPCHASYQIESNAISGNHCKVYRKRVTGGDGDDVSVFVVDTSTNGTFLNWQRLKKNGPEVRVQHGDIISLAVPPEHEKAFAFVYREVLGNNPALSCMNRKRKAEDTTCEIKRQKGIGIGGPNGPISLDDFKSLQRSNTELRKQLEAQVLTIDTLRNESRSIVEHHESDYLSIFTDITLHLQEIKQIKESTAKSFHNELIELRDQLDTKQKELAQANKLSAEQKNSIDELGERVSASLQSLSEANEVIKSQKASIAELKTGLDEERNQRREERETAVAELKAAMHRCQIEAQEELKRFSDAAMRHEREQQEVINKMKESEKERSMQVETLMSKLEDTRQRLVDSDNRNRQLEAQVSEEQLASANAQKKLEELDLEIKRLQKDLDSEKAAREEAWAKVSALELEISAAVRDLDVERQRHRGARERIMLRETQMRAFYSTTEEISALFAKQQEQLKTMQRTLEDEDNCDNTSLDIDLNPINRSPNRANTQEDKRATYHLNCAARASSSTSGQRSTRNEVLDTSCEDADATQKHDCEIMSQEGQNTQEAEYPSSEKVAKGGFGSDIEGVGTAPTSGTDPVGTEQVNETQSPGNDYERNGHLRNSLILAGDTMQIDCETQVHESVQNDGAVLLLRNPNDQRDTQDTEGVGTIRTSDLLASEVAGSWANSTAPSVHGENETERSREDEESQTQKIKEVTIVQDSAGQIGESQTKPTSPGVLVTKKDDAEPERGVINEAVGIIDQGKIKHGTGSDSETESCSESDDDHEKEKHNPVSDSDTEGSDMKDDKGSLSLDPDTEESHEADGDQKQVDTMDEDDKAT</sequence>
<feature type="compositionally biased region" description="Polar residues" evidence="2">
    <location>
        <begin position="603"/>
        <end position="612"/>
    </location>
</feature>
<keyword evidence="5" id="KW-1185">Reference proteome</keyword>
<gene>
    <name evidence="4" type="ORF">ARALYDRAFT_483683</name>
</gene>
<keyword evidence="1" id="KW-0175">Coiled coil</keyword>
<dbReference type="Gene3D" id="2.60.200.20">
    <property type="match status" value="1"/>
</dbReference>
<feature type="region of interest" description="Disordered" evidence="2">
    <location>
        <begin position="1"/>
        <end position="20"/>
    </location>
</feature>
<evidence type="ECO:0000313" key="4">
    <source>
        <dbReference type="EMBL" id="EFH58273.1"/>
    </source>
</evidence>
<feature type="compositionally biased region" description="Polar residues" evidence="2">
    <location>
        <begin position="796"/>
        <end position="811"/>
    </location>
</feature>
<dbReference type="EMBL" id="GL348716">
    <property type="protein sequence ID" value="EFH58273.1"/>
    <property type="molecule type" value="Genomic_DNA"/>
</dbReference>
<feature type="compositionally biased region" description="Polar residues" evidence="2">
    <location>
        <begin position="32"/>
        <end position="46"/>
    </location>
</feature>
<protein>
    <submittedName>
        <fullName evidence="4">Forkhead-associated domain-containing protein</fullName>
    </submittedName>
</protein>
<dbReference type="HOGENOM" id="CLU_009795_0_0_1"/>
<feature type="compositionally biased region" description="Basic and acidic residues" evidence="2">
    <location>
        <begin position="894"/>
        <end position="907"/>
    </location>
</feature>
<feature type="compositionally biased region" description="Polar residues" evidence="2">
    <location>
        <begin position="669"/>
        <end position="689"/>
    </location>
</feature>
<dbReference type="eggNOG" id="ENOG502QSZQ">
    <property type="taxonomic scope" value="Eukaryota"/>
</dbReference>
<feature type="region of interest" description="Disordered" evidence="2">
    <location>
        <begin position="760"/>
        <end position="916"/>
    </location>
</feature>
<dbReference type="SMART" id="SM00240">
    <property type="entry name" value="FHA"/>
    <property type="match status" value="1"/>
</dbReference>
<dbReference type="PROSITE" id="PS50006">
    <property type="entry name" value="FHA_DOMAIN"/>
    <property type="match status" value="1"/>
</dbReference>
<feature type="region of interest" description="Disordered" evidence="2">
    <location>
        <begin position="560"/>
        <end position="623"/>
    </location>
</feature>
<dbReference type="STRING" id="81972.D7LCJ5"/>
<dbReference type="InterPro" id="IPR008984">
    <property type="entry name" value="SMAD_FHA_dom_sf"/>
</dbReference>
<feature type="region of interest" description="Disordered" evidence="2">
    <location>
        <begin position="26"/>
        <end position="46"/>
    </location>
</feature>
<feature type="compositionally biased region" description="Acidic residues" evidence="2">
    <location>
        <begin position="850"/>
        <end position="860"/>
    </location>
</feature>
<dbReference type="PANTHER" id="PTHR47458:SF1">
    <property type="entry name" value="SMAD_FHA DOMAIN-CONTAINING PROTEIN"/>
    <property type="match status" value="1"/>
</dbReference>